<dbReference type="GO" id="GO:0000278">
    <property type="term" value="P:mitotic cell cycle"/>
    <property type="evidence" value="ECO:0007669"/>
    <property type="project" value="TreeGrafter"/>
</dbReference>
<keyword evidence="2 5" id="KW-0853">WD repeat</keyword>
<evidence type="ECO:0000256" key="4">
    <source>
        <dbReference type="ARBA" id="ARBA00023242"/>
    </source>
</evidence>
<evidence type="ECO:0000259" key="7">
    <source>
        <dbReference type="Pfam" id="PF12341"/>
    </source>
</evidence>
<evidence type="ECO:0000256" key="6">
    <source>
        <dbReference type="SAM" id="MobiDB-lite"/>
    </source>
</evidence>
<keyword evidence="3" id="KW-0677">Repeat</keyword>
<dbReference type="GO" id="GO:0006261">
    <property type="term" value="P:DNA-templated DNA replication"/>
    <property type="evidence" value="ECO:0007669"/>
    <property type="project" value="TreeGrafter"/>
</dbReference>
<dbReference type="Pfam" id="PF12341">
    <property type="entry name" value="Mcl1_mid"/>
    <property type="match status" value="1"/>
</dbReference>
<dbReference type="EMBL" id="MU004232">
    <property type="protein sequence ID" value="KAF2671721.1"/>
    <property type="molecule type" value="Genomic_DNA"/>
</dbReference>
<dbReference type="OrthoDB" id="427368at2759"/>
<keyword evidence="11" id="KW-1185">Reference proteome</keyword>
<protein>
    <submittedName>
        <fullName evidence="10">WD40 repeat-like protein</fullName>
    </submittedName>
</protein>
<evidence type="ECO:0000256" key="5">
    <source>
        <dbReference type="PROSITE-ProRule" id="PRU00221"/>
    </source>
</evidence>
<gene>
    <name evidence="10" type="ORF">BT63DRAFT_476586</name>
</gene>
<feature type="domain" description="WDHD1 first WD40" evidence="9">
    <location>
        <begin position="9"/>
        <end position="298"/>
    </location>
</feature>
<dbReference type="AlphaFoldDB" id="A0A6A6UJL1"/>
<name>A0A6A6UJL1_9PEZI</name>
<evidence type="ECO:0000256" key="3">
    <source>
        <dbReference type="ARBA" id="ARBA00022737"/>
    </source>
</evidence>
<keyword evidence="4" id="KW-0539">Nucleus</keyword>
<dbReference type="GO" id="GO:0043596">
    <property type="term" value="C:nuclear replication fork"/>
    <property type="evidence" value="ECO:0007669"/>
    <property type="project" value="TreeGrafter"/>
</dbReference>
<dbReference type="Pfam" id="PF24817">
    <property type="entry name" value="WD40_WDHD1_1st"/>
    <property type="match status" value="1"/>
</dbReference>
<dbReference type="Proteomes" id="UP000799302">
    <property type="component" value="Unassembled WGS sequence"/>
</dbReference>
<dbReference type="GO" id="GO:0003682">
    <property type="term" value="F:chromatin binding"/>
    <property type="evidence" value="ECO:0007669"/>
    <property type="project" value="TreeGrafter"/>
</dbReference>
<feature type="domain" description="WDHD1/CFT4 second beta-propeller" evidence="7">
    <location>
        <begin position="415"/>
        <end position="704"/>
    </location>
</feature>
<dbReference type="SMART" id="SM00320">
    <property type="entry name" value="WD40"/>
    <property type="match status" value="6"/>
</dbReference>
<sequence>MMAFRLRGRPAHSPGPAYLSYTPNGDKIVTVGMNNAIRIFQTGSDEEPITLDNCSGENTAVVATDDFFLVGNDDGTVSKYDFKANSLGTPLIRLSLPVRDISLSPDGIWAAIASDEIAVKVIRINDTSKVLHLRDHMKPIKHVSFDTSGTVLAASCSDGSIYFYSLSSEQPQLVKKVDGLIKALDNEAEASSKVVWHPAGGSFGTPVAGRDFQVTARGDWSEISTFKDGHSTDISAAAWSPNGALLVTTSIDKKLILWDTKELKILKTYDPARETILAMHWHPTKNILTYTNNDGELYIHEEFVPQEFLSFLKKGTHRMVNGHAPDSPSKDSMANGMTNGARGRSASMDSLDEILGLDGNSQAGADDFIVDDDGAGYAEAEMNGNGKRTNGHLPSTVGHSKKYRSTGSFKPDTHESFQPGSTPWRGNRRYLCLNLIGFVWTVDQGDYHTVTVEFQDRGFHRDFHFTDPFLYDKACLNENGTLFACPPRADEPAQVFYRPHETWTTRTDWRTQLPKGESVTAIALSDSYVTVTTSTGYVRVYTLFGVPFRIYRQKASPAVTCAAWRDYVLTIGNGAVGADGRSQLVYTLENVKRDEIHQSSDIVALSPGATLQSVFFSDQGDPHIYDSTGTLLVLSHWRTPGQARWIPLLDTRLLDRLATGKKDESYWPVAVAQDRFHCIILKGGDKHPYFPRPLLTDFAFQVPIASTARKDPDEMETDTPAASTHEQSYLLNNILSSLLSDLIDSTHSTAAQRLQLTQLETESDKALLQLLMVECLQGEERGMKCLEIAGLLNDRSGKMLPAAQKVAQRYGREILSEKIGELAEQRLMAEREGERLPLGE</sequence>
<dbReference type="SUPFAM" id="SSF50978">
    <property type="entry name" value="WD40 repeat-like"/>
    <property type="match status" value="1"/>
</dbReference>
<dbReference type="InterPro" id="IPR001680">
    <property type="entry name" value="WD40_rpt"/>
</dbReference>
<dbReference type="InterPro" id="IPR022100">
    <property type="entry name" value="WDHD1/CFT4_beta-prop_2nd"/>
</dbReference>
<evidence type="ECO:0000256" key="2">
    <source>
        <dbReference type="ARBA" id="ARBA00022574"/>
    </source>
</evidence>
<dbReference type="Gene3D" id="2.130.10.10">
    <property type="entry name" value="YVTN repeat-like/Quinoprotein amine dehydrogenase"/>
    <property type="match status" value="2"/>
</dbReference>
<dbReference type="InterPro" id="IPR057646">
    <property type="entry name" value="WD40_WDHD1_1st"/>
</dbReference>
<dbReference type="PROSITE" id="PS50294">
    <property type="entry name" value="WD_REPEATS_REGION"/>
    <property type="match status" value="1"/>
</dbReference>
<dbReference type="GO" id="GO:0006281">
    <property type="term" value="P:DNA repair"/>
    <property type="evidence" value="ECO:0007669"/>
    <property type="project" value="TreeGrafter"/>
</dbReference>
<dbReference type="InterPro" id="IPR048591">
    <property type="entry name" value="WDHD1/CFT4_hel"/>
</dbReference>
<feature type="region of interest" description="Disordered" evidence="6">
    <location>
        <begin position="379"/>
        <end position="421"/>
    </location>
</feature>
<feature type="region of interest" description="Disordered" evidence="6">
    <location>
        <begin position="323"/>
        <end position="345"/>
    </location>
</feature>
<comment type="subcellular location">
    <subcellularLocation>
        <location evidence="1">Nucleus</location>
    </subcellularLocation>
</comment>
<dbReference type="InterPro" id="IPR036322">
    <property type="entry name" value="WD40_repeat_dom_sf"/>
</dbReference>
<organism evidence="10 11">
    <name type="scientific">Microthyrium microscopicum</name>
    <dbReference type="NCBI Taxonomy" id="703497"/>
    <lineage>
        <taxon>Eukaryota</taxon>
        <taxon>Fungi</taxon>
        <taxon>Dikarya</taxon>
        <taxon>Ascomycota</taxon>
        <taxon>Pezizomycotina</taxon>
        <taxon>Dothideomycetes</taxon>
        <taxon>Dothideomycetes incertae sedis</taxon>
        <taxon>Microthyriales</taxon>
        <taxon>Microthyriaceae</taxon>
        <taxon>Microthyrium</taxon>
    </lineage>
</organism>
<dbReference type="PANTHER" id="PTHR19932:SF10">
    <property type="entry name" value="WD REPEAT AND HMG-BOX DNA-BINDING PROTEIN 1"/>
    <property type="match status" value="1"/>
</dbReference>
<dbReference type="PROSITE" id="PS50082">
    <property type="entry name" value="WD_REPEATS_2"/>
    <property type="match status" value="2"/>
</dbReference>
<reference evidence="10" key="1">
    <citation type="journal article" date="2020" name="Stud. Mycol.">
        <title>101 Dothideomycetes genomes: a test case for predicting lifestyles and emergence of pathogens.</title>
        <authorList>
            <person name="Haridas S."/>
            <person name="Albert R."/>
            <person name="Binder M."/>
            <person name="Bloem J."/>
            <person name="Labutti K."/>
            <person name="Salamov A."/>
            <person name="Andreopoulos B."/>
            <person name="Baker S."/>
            <person name="Barry K."/>
            <person name="Bills G."/>
            <person name="Bluhm B."/>
            <person name="Cannon C."/>
            <person name="Castanera R."/>
            <person name="Culley D."/>
            <person name="Daum C."/>
            <person name="Ezra D."/>
            <person name="Gonzalez J."/>
            <person name="Henrissat B."/>
            <person name="Kuo A."/>
            <person name="Liang C."/>
            <person name="Lipzen A."/>
            <person name="Lutzoni F."/>
            <person name="Magnuson J."/>
            <person name="Mondo S."/>
            <person name="Nolan M."/>
            <person name="Ohm R."/>
            <person name="Pangilinan J."/>
            <person name="Park H.-J."/>
            <person name="Ramirez L."/>
            <person name="Alfaro M."/>
            <person name="Sun H."/>
            <person name="Tritt A."/>
            <person name="Yoshinaga Y."/>
            <person name="Zwiers L.-H."/>
            <person name="Turgeon B."/>
            <person name="Goodwin S."/>
            <person name="Spatafora J."/>
            <person name="Crous P."/>
            <person name="Grigoriev I."/>
        </authorList>
    </citation>
    <scope>NUCLEOTIDE SEQUENCE</scope>
    <source>
        <strain evidence="10">CBS 115976</strain>
    </source>
</reference>
<dbReference type="InterPro" id="IPR015943">
    <property type="entry name" value="WD40/YVTN_repeat-like_dom_sf"/>
</dbReference>
<evidence type="ECO:0000256" key="1">
    <source>
        <dbReference type="ARBA" id="ARBA00004123"/>
    </source>
</evidence>
<dbReference type="PANTHER" id="PTHR19932">
    <property type="entry name" value="WD REPEAT AND HMG-BOX DNA BINDING PROTEIN"/>
    <property type="match status" value="1"/>
</dbReference>
<dbReference type="Pfam" id="PF20946">
    <property type="entry name" value="Ctf4_C"/>
    <property type="match status" value="1"/>
</dbReference>
<evidence type="ECO:0000259" key="9">
    <source>
        <dbReference type="Pfam" id="PF24817"/>
    </source>
</evidence>
<feature type="domain" description="WDHD1/CFT4 helical bundle" evidence="8">
    <location>
        <begin position="724"/>
        <end position="828"/>
    </location>
</feature>
<accession>A0A6A6UJL1</accession>
<evidence type="ECO:0000313" key="11">
    <source>
        <dbReference type="Proteomes" id="UP000799302"/>
    </source>
</evidence>
<feature type="repeat" description="WD" evidence="5">
    <location>
        <begin position="227"/>
        <end position="268"/>
    </location>
</feature>
<feature type="repeat" description="WD" evidence="5">
    <location>
        <begin position="133"/>
        <end position="174"/>
    </location>
</feature>
<evidence type="ECO:0000259" key="8">
    <source>
        <dbReference type="Pfam" id="PF20946"/>
    </source>
</evidence>
<proteinExistence type="predicted"/>
<evidence type="ECO:0000313" key="10">
    <source>
        <dbReference type="EMBL" id="KAF2671721.1"/>
    </source>
</evidence>